<feature type="region of interest" description="Disordered" evidence="1">
    <location>
        <begin position="1"/>
        <end position="43"/>
    </location>
</feature>
<dbReference type="EMBL" id="CP033512">
    <property type="protein sequence ID" value="UYS84718.1"/>
    <property type="molecule type" value="Genomic_DNA"/>
</dbReference>
<dbReference type="AlphaFoldDB" id="A0A9J7BZC8"/>
<dbReference type="Proteomes" id="UP000464283">
    <property type="component" value="Chromosome"/>
</dbReference>
<feature type="compositionally biased region" description="Basic residues" evidence="1">
    <location>
        <begin position="1"/>
        <end position="21"/>
    </location>
</feature>
<proteinExistence type="predicted"/>
<dbReference type="RefSeq" id="WP_004024785.1">
    <property type="nucleotide sequence ID" value="NZ_AGFP01000011.1"/>
</dbReference>
<evidence type="ECO:0000313" key="2">
    <source>
        <dbReference type="EMBL" id="UYS84718.1"/>
    </source>
</evidence>
<organism evidence="2">
    <name type="scientific">Malacoplasma iowae 695</name>
    <dbReference type="NCBI Taxonomy" id="1048830"/>
    <lineage>
        <taxon>Bacteria</taxon>
        <taxon>Bacillati</taxon>
        <taxon>Mycoplasmatota</taxon>
        <taxon>Mycoplasmoidales</taxon>
        <taxon>Mycoplasmoidaceae</taxon>
        <taxon>Malacoplasma</taxon>
    </lineage>
</organism>
<reference evidence="2" key="1">
    <citation type="submission" date="2022-10" db="EMBL/GenBank/DDBJ databases">
        <title>The first complete genome sequence of Mycoplasma iowae strain 695.</title>
        <authorList>
            <person name="Ghanem M."/>
            <person name="El-Gazzar M."/>
        </authorList>
    </citation>
    <scope>NUCLEOTIDE SEQUENCE</scope>
    <source>
        <strain evidence="2">695</strain>
    </source>
</reference>
<accession>A0A9J7BZC8</accession>
<protein>
    <submittedName>
        <fullName evidence="2">Uncharacterized protein</fullName>
    </submittedName>
</protein>
<gene>
    <name evidence="2" type="ORF">EER00_05500</name>
</gene>
<dbReference type="GeneID" id="96867265"/>
<name>A0A9J7BZC8_MALIO</name>
<evidence type="ECO:0000256" key="1">
    <source>
        <dbReference type="SAM" id="MobiDB-lite"/>
    </source>
</evidence>
<sequence length="43" mass="5250">MDLRHRNSKSKNNINKKKRIGTKKEFHNKPNQQKELLVEKEVY</sequence>
<dbReference type="KEGG" id="miw:EER00_05500"/>